<dbReference type="CDD" id="cd04659">
    <property type="entry name" value="Piwi_piwi-like_ProArk"/>
    <property type="match status" value="1"/>
</dbReference>
<reference evidence="1 2" key="1">
    <citation type="submission" date="2024-06" db="EMBL/GenBank/DDBJ databases">
        <authorList>
            <person name="Li F."/>
        </authorList>
    </citation>
    <scope>NUCLEOTIDE SEQUENCE [LARGE SCALE GENOMIC DNA]</scope>
    <source>
        <strain evidence="1 2">GXAS 311</strain>
    </source>
</reference>
<proteinExistence type="predicted"/>
<keyword evidence="2" id="KW-1185">Reference proteome</keyword>
<dbReference type="Gene3D" id="3.40.50.2300">
    <property type="match status" value="1"/>
</dbReference>
<dbReference type="SMART" id="SM00950">
    <property type="entry name" value="Piwi"/>
    <property type="match status" value="1"/>
</dbReference>
<protein>
    <submittedName>
        <fullName evidence="1">Piwi domain-containing protein</fullName>
    </submittedName>
</protein>
<dbReference type="Pfam" id="PF02171">
    <property type="entry name" value="Piwi"/>
    <property type="match status" value="1"/>
</dbReference>
<dbReference type="EMBL" id="JBEVCJ010000061">
    <property type="protein sequence ID" value="MET1257407.1"/>
    <property type="molecule type" value="Genomic_DNA"/>
</dbReference>
<accession>A0ABV2C0T9</accession>
<name>A0ABV2C0T9_9GAMM</name>
<sequence>MTINLNAFPITIPEGRVDVCEIPFDARELEELREQYRTTHTFYRQKNSILIFSSDGSYPVSGRLKSVDLKENYNVLCFLFKDGLLRYLRGLGRKPLGFKPIELLSTRPDDNILKSIIRSDYPFSIFARYKLDTRIIYGVPNLIIDCSTKTVVTKNCEFFIENGFDLHRRFIAKENDDGYRKIIGVIERVENKTIFYSDGNEVQEVRASEVYLEASRKNFDDYLKFSNPRQFDSIAEKIRVTISSFNSGENKRKKIIKLFEFLKSKGVHLISNDLVNIEVSPNIGRKCAQFDKPVFVFNDGGEADWAERGFTRFGPYTKRTFDRNDPSICVICLEQNKGQVEQFVRKFVKGIHQHKYFSGGLEGKFSLGTSRVEVFTTKDESVDSYKNAIERAIQKKAQDNEKWDLAIVQVRESFKSLSVDSNPYYVGKNIFFLHQIPVQDFTMELLLQNDNSLGYSLNNMALASYAKMGGVPWLLKSSPTLSHELVIGIGSATLQDDRFSGSRRVMGITTVFSGDGSYLVSNTSKVASPEEYCDALTTVLSDTIEKIQSRMNWLKGDTIRIVFHASVKVFNKEEIRAVRAVIDRYSDYNVEYAFLKISEFHGLHMFDSASSSERKGKYAPPRGKYLKLSDYEVLAYLIGKDQLKQASDGHPQGLILNVHRDSTFKDIKYLSTQLFNFSSHSWRSYFPSPMPVTISYSDLIAKNLGWLNKLPGWNGSVMIGKIGQTQWFL</sequence>
<evidence type="ECO:0000313" key="2">
    <source>
        <dbReference type="Proteomes" id="UP001548189"/>
    </source>
</evidence>
<evidence type="ECO:0000313" key="1">
    <source>
        <dbReference type="EMBL" id="MET1257407.1"/>
    </source>
</evidence>
<dbReference type="InterPro" id="IPR036397">
    <property type="entry name" value="RNaseH_sf"/>
</dbReference>
<dbReference type="Proteomes" id="UP001548189">
    <property type="component" value="Unassembled WGS sequence"/>
</dbReference>
<dbReference type="InterPro" id="IPR003165">
    <property type="entry name" value="Piwi"/>
</dbReference>
<dbReference type="SUPFAM" id="SSF53098">
    <property type="entry name" value="Ribonuclease H-like"/>
    <property type="match status" value="1"/>
</dbReference>
<gene>
    <name evidence="1" type="ORF">ABVT43_19910</name>
</gene>
<dbReference type="PROSITE" id="PS50822">
    <property type="entry name" value="PIWI"/>
    <property type="match status" value="1"/>
</dbReference>
<dbReference type="InterPro" id="IPR012337">
    <property type="entry name" value="RNaseH-like_sf"/>
</dbReference>
<dbReference type="Gene3D" id="3.30.420.10">
    <property type="entry name" value="Ribonuclease H-like superfamily/Ribonuclease H"/>
    <property type="match status" value="1"/>
</dbReference>
<organism evidence="1 2">
    <name type="scientific">Aliikangiella maris</name>
    <dbReference type="NCBI Taxonomy" id="3162458"/>
    <lineage>
        <taxon>Bacteria</taxon>
        <taxon>Pseudomonadati</taxon>
        <taxon>Pseudomonadota</taxon>
        <taxon>Gammaproteobacteria</taxon>
        <taxon>Oceanospirillales</taxon>
        <taxon>Pleioneaceae</taxon>
        <taxon>Aliikangiella</taxon>
    </lineage>
</organism>
<comment type="caution">
    <text evidence="1">The sequence shown here is derived from an EMBL/GenBank/DDBJ whole genome shotgun (WGS) entry which is preliminary data.</text>
</comment>